<protein>
    <submittedName>
        <fullName evidence="2">Uncharacterized protein</fullName>
    </submittedName>
</protein>
<feature type="signal peptide" evidence="1">
    <location>
        <begin position="1"/>
        <end position="22"/>
    </location>
</feature>
<name>A0A5B2W392_9BACT</name>
<keyword evidence="1" id="KW-0732">Signal</keyword>
<keyword evidence="3" id="KW-1185">Reference proteome</keyword>
<organism evidence="2 3">
    <name type="scientific">Chitinophaga agrisoli</name>
    <dbReference type="NCBI Taxonomy" id="2607653"/>
    <lineage>
        <taxon>Bacteria</taxon>
        <taxon>Pseudomonadati</taxon>
        <taxon>Bacteroidota</taxon>
        <taxon>Chitinophagia</taxon>
        <taxon>Chitinophagales</taxon>
        <taxon>Chitinophagaceae</taxon>
        <taxon>Chitinophaga</taxon>
    </lineage>
</organism>
<comment type="caution">
    <text evidence="2">The sequence shown here is derived from an EMBL/GenBank/DDBJ whole genome shotgun (WGS) entry which is preliminary data.</text>
</comment>
<dbReference type="EMBL" id="VUOC01000001">
    <property type="protein sequence ID" value="KAA2244976.1"/>
    <property type="molecule type" value="Genomic_DNA"/>
</dbReference>
<sequence>MRQMKQLMWITALLLLADKAGAQSLQPRLRADTSVKAPLPAYLLTPGTTGKVAPASYYQQCFGFFCKQEWMLEKQTKVPVKVRLGNYEYTQRLEGK</sequence>
<gene>
    <name evidence="2" type="ORF">F0L74_03160</name>
</gene>
<evidence type="ECO:0000256" key="1">
    <source>
        <dbReference type="SAM" id="SignalP"/>
    </source>
</evidence>
<dbReference type="Proteomes" id="UP000324611">
    <property type="component" value="Unassembled WGS sequence"/>
</dbReference>
<dbReference type="RefSeq" id="WP_149836372.1">
    <property type="nucleotide sequence ID" value="NZ_VUOC01000001.1"/>
</dbReference>
<accession>A0A5B2W392</accession>
<feature type="chain" id="PRO_5022808165" evidence="1">
    <location>
        <begin position="23"/>
        <end position="96"/>
    </location>
</feature>
<reference evidence="2 3" key="1">
    <citation type="submission" date="2019-09" db="EMBL/GenBank/DDBJ databases">
        <title>Chitinophaga ginsengihumi sp. nov., isolated from soil of ginseng rhizosphere.</title>
        <authorList>
            <person name="Lee J."/>
        </authorList>
    </citation>
    <scope>NUCLEOTIDE SEQUENCE [LARGE SCALE GENOMIC DNA]</scope>
    <source>
        <strain evidence="2 3">BN140078</strain>
    </source>
</reference>
<proteinExistence type="predicted"/>
<evidence type="ECO:0000313" key="2">
    <source>
        <dbReference type="EMBL" id="KAA2244976.1"/>
    </source>
</evidence>
<evidence type="ECO:0000313" key="3">
    <source>
        <dbReference type="Proteomes" id="UP000324611"/>
    </source>
</evidence>
<dbReference type="AlphaFoldDB" id="A0A5B2W392"/>
<reference evidence="2 3" key="2">
    <citation type="submission" date="2019-09" db="EMBL/GenBank/DDBJ databases">
        <authorList>
            <person name="Jin C."/>
        </authorList>
    </citation>
    <scope>NUCLEOTIDE SEQUENCE [LARGE SCALE GENOMIC DNA]</scope>
    <source>
        <strain evidence="2 3">BN140078</strain>
    </source>
</reference>